<accession>A0A2G4SPQ0</accession>
<dbReference type="RefSeq" id="XP_023464462.1">
    <property type="nucleotide sequence ID" value="XM_023615125.1"/>
</dbReference>
<dbReference type="Proteomes" id="UP000242254">
    <property type="component" value="Unassembled WGS sequence"/>
</dbReference>
<dbReference type="GeneID" id="35446114"/>
<evidence type="ECO:0000313" key="1">
    <source>
        <dbReference type="EMBL" id="PHZ10754.1"/>
    </source>
</evidence>
<gene>
    <name evidence="1" type="ORF">RHIMIDRAFT_34190</name>
</gene>
<reference evidence="1 2" key="1">
    <citation type="journal article" date="2016" name="Proc. Natl. Acad. Sci. U.S.A.">
        <title>Lipid metabolic changes in an early divergent fungus govern the establishment of a mutualistic symbiosis with endobacteria.</title>
        <authorList>
            <person name="Lastovetsky O.A."/>
            <person name="Gaspar M.L."/>
            <person name="Mondo S.J."/>
            <person name="LaButti K.M."/>
            <person name="Sandor L."/>
            <person name="Grigoriev I.V."/>
            <person name="Henry S.A."/>
            <person name="Pawlowska T.E."/>
        </authorList>
    </citation>
    <scope>NUCLEOTIDE SEQUENCE [LARGE SCALE GENOMIC DNA]</scope>
    <source>
        <strain evidence="1 2">ATCC 52813</strain>
    </source>
</reference>
<name>A0A2G4SPQ0_RHIZD</name>
<dbReference type="AlphaFoldDB" id="A0A2G4SPQ0"/>
<proteinExistence type="predicted"/>
<dbReference type="EMBL" id="KZ303854">
    <property type="protein sequence ID" value="PHZ10754.1"/>
    <property type="molecule type" value="Genomic_DNA"/>
</dbReference>
<keyword evidence="2" id="KW-1185">Reference proteome</keyword>
<sequence>MRRLILVEPKGFMLNTTNGPKVSEGDYVYQIWLPLFSKLFSINENIVRIKTGKTAPENTTESKVKLYHSHKNIAECHS</sequence>
<evidence type="ECO:0000313" key="2">
    <source>
        <dbReference type="Proteomes" id="UP000242254"/>
    </source>
</evidence>
<organism evidence="1 2">
    <name type="scientific">Rhizopus microsporus ATCC 52813</name>
    <dbReference type="NCBI Taxonomy" id="1340429"/>
    <lineage>
        <taxon>Eukaryota</taxon>
        <taxon>Fungi</taxon>
        <taxon>Fungi incertae sedis</taxon>
        <taxon>Mucoromycota</taxon>
        <taxon>Mucoromycotina</taxon>
        <taxon>Mucoromycetes</taxon>
        <taxon>Mucorales</taxon>
        <taxon>Mucorineae</taxon>
        <taxon>Rhizopodaceae</taxon>
        <taxon>Rhizopus</taxon>
    </lineage>
</organism>
<protein>
    <submittedName>
        <fullName evidence="1">Uncharacterized protein</fullName>
    </submittedName>
</protein>